<protein>
    <submittedName>
        <fullName evidence="5">Sugar ABC transporter substrate-binding protein</fullName>
    </submittedName>
</protein>
<evidence type="ECO:0000256" key="3">
    <source>
        <dbReference type="SAM" id="SignalP"/>
    </source>
</evidence>
<reference evidence="5 6" key="1">
    <citation type="submission" date="2021-01" db="EMBL/GenBank/DDBJ databases">
        <title>Whole genome shotgun sequence of Actinoplanes couchii NBRC 106145.</title>
        <authorList>
            <person name="Komaki H."/>
            <person name="Tamura T."/>
        </authorList>
    </citation>
    <scope>NUCLEOTIDE SEQUENCE [LARGE SCALE GENOMIC DNA]</scope>
    <source>
        <strain evidence="5 6">NBRC 106145</strain>
    </source>
</reference>
<evidence type="ECO:0000313" key="5">
    <source>
        <dbReference type="EMBL" id="GID56374.1"/>
    </source>
</evidence>
<dbReference type="Pfam" id="PF13407">
    <property type="entry name" value="Peripla_BP_4"/>
    <property type="match status" value="1"/>
</dbReference>
<dbReference type="Proteomes" id="UP000612282">
    <property type="component" value="Unassembled WGS sequence"/>
</dbReference>
<feature type="signal peptide" evidence="3">
    <location>
        <begin position="1"/>
        <end position="21"/>
    </location>
</feature>
<dbReference type="InterPro" id="IPR050555">
    <property type="entry name" value="Bact_Solute-Bind_Prot2"/>
</dbReference>
<dbReference type="SUPFAM" id="SSF53822">
    <property type="entry name" value="Periplasmic binding protein-like I"/>
    <property type="match status" value="1"/>
</dbReference>
<dbReference type="PANTHER" id="PTHR30036">
    <property type="entry name" value="D-XYLOSE-BINDING PERIPLASMIC PROTEIN"/>
    <property type="match status" value="1"/>
</dbReference>
<dbReference type="EMBL" id="BOMG01000057">
    <property type="protein sequence ID" value="GID56374.1"/>
    <property type="molecule type" value="Genomic_DNA"/>
</dbReference>
<dbReference type="PROSITE" id="PS51257">
    <property type="entry name" value="PROKAR_LIPOPROTEIN"/>
    <property type="match status" value="1"/>
</dbReference>
<accession>A0ABQ3XD14</accession>
<dbReference type="InterPro" id="IPR025997">
    <property type="entry name" value="SBP_2_dom"/>
</dbReference>
<organism evidence="5 6">
    <name type="scientific">Actinoplanes couchii</name>
    <dbReference type="NCBI Taxonomy" id="403638"/>
    <lineage>
        <taxon>Bacteria</taxon>
        <taxon>Bacillati</taxon>
        <taxon>Actinomycetota</taxon>
        <taxon>Actinomycetes</taxon>
        <taxon>Micromonosporales</taxon>
        <taxon>Micromonosporaceae</taxon>
        <taxon>Actinoplanes</taxon>
    </lineage>
</organism>
<proteinExistence type="predicted"/>
<evidence type="ECO:0000259" key="4">
    <source>
        <dbReference type="Pfam" id="PF13407"/>
    </source>
</evidence>
<evidence type="ECO:0000256" key="2">
    <source>
        <dbReference type="ARBA" id="ARBA00022729"/>
    </source>
</evidence>
<comment type="subcellular location">
    <subcellularLocation>
        <location evidence="1">Cell envelope</location>
    </subcellularLocation>
</comment>
<evidence type="ECO:0000256" key="1">
    <source>
        <dbReference type="ARBA" id="ARBA00004196"/>
    </source>
</evidence>
<keyword evidence="6" id="KW-1185">Reference proteome</keyword>
<gene>
    <name evidence="5" type="ORF">Aco03nite_047780</name>
</gene>
<feature type="domain" description="Periplasmic binding protein" evidence="4">
    <location>
        <begin position="50"/>
        <end position="312"/>
    </location>
</feature>
<dbReference type="Gene3D" id="3.40.50.2300">
    <property type="match status" value="2"/>
</dbReference>
<feature type="chain" id="PRO_5047440593" evidence="3">
    <location>
        <begin position="22"/>
        <end position="375"/>
    </location>
</feature>
<name>A0ABQ3XD14_9ACTN</name>
<sequence length="375" mass="40382">MRKSLLALVAAGLLTSVTLSACDGGTEGATGSDEATVSGGSEKVTGNDGIAVILPDTETDRWVNDDPKYLQAEFEKAGVPAQIFNAEGDEDEFKRIAKTALDKGFKVLIIANHTAASAKAVIDDAHSRNIPVIDYDRLTLNGAADYYVSFDNEEVGRLQAKGLLSCLQQKGVTNPVIAELNGSPADNNAHLFKTGYDTVLNAEFDNATAFKGPDQFVPDWKEDNAREIFALMYKQFPNIDGVLSANDGLGNAAIEVLKEKKRNGKVPVTGQDASLQGLQNILTGDQCMTVYKDARKQAEAAAKLAVGLYKNEKQAVPDKIKDPESGLYIPFVKLAPQAINIKNMKTAILDSKYVDVAELCTAEYRKACRSAKLIS</sequence>
<evidence type="ECO:0000313" key="6">
    <source>
        <dbReference type="Proteomes" id="UP000612282"/>
    </source>
</evidence>
<dbReference type="InterPro" id="IPR028082">
    <property type="entry name" value="Peripla_BP_I"/>
</dbReference>
<dbReference type="PANTHER" id="PTHR30036:SF1">
    <property type="entry name" value="D-XYLOSE-BINDING PERIPLASMIC PROTEIN"/>
    <property type="match status" value="1"/>
</dbReference>
<comment type="caution">
    <text evidence="5">The sequence shown here is derived from an EMBL/GenBank/DDBJ whole genome shotgun (WGS) entry which is preliminary data.</text>
</comment>
<keyword evidence="2 3" id="KW-0732">Signal</keyword>
<dbReference type="RefSeq" id="WP_203797980.1">
    <property type="nucleotide sequence ID" value="NZ_BAAAQE010000034.1"/>
</dbReference>